<evidence type="ECO:0000256" key="3">
    <source>
        <dbReference type="PROSITE-ProRule" id="PRU00169"/>
    </source>
</evidence>
<feature type="modified residue" description="4-aspartylphosphate" evidence="3">
    <location>
        <position position="54"/>
    </location>
</feature>
<evidence type="ECO:0000256" key="1">
    <source>
        <dbReference type="ARBA" id="ARBA00012528"/>
    </source>
</evidence>
<dbReference type="PANTHER" id="PTHR45138:SF9">
    <property type="entry name" value="DIGUANYLATE CYCLASE DGCM-RELATED"/>
    <property type="match status" value="1"/>
</dbReference>
<dbReference type="SUPFAM" id="SSF52172">
    <property type="entry name" value="CheY-like"/>
    <property type="match status" value="1"/>
</dbReference>
<dbReference type="Gene3D" id="3.30.70.270">
    <property type="match status" value="1"/>
</dbReference>
<evidence type="ECO:0000313" key="7">
    <source>
        <dbReference type="Proteomes" id="UP000061457"/>
    </source>
</evidence>
<feature type="domain" description="GGDEF" evidence="5">
    <location>
        <begin position="164"/>
        <end position="300"/>
    </location>
</feature>
<dbReference type="InterPro" id="IPR000160">
    <property type="entry name" value="GGDEF_dom"/>
</dbReference>
<dbReference type="STRING" id="161398.PP2015_2428"/>
<evidence type="ECO:0000259" key="4">
    <source>
        <dbReference type="PROSITE" id="PS50110"/>
    </source>
</evidence>
<comment type="catalytic activity">
    <reaction evidence="2">
        <text>2 GTP = 3',3'-c-di-GMP + 2 diphosphate</text>
        <dbReference type="Rhea" id="RHEA:24898"/>
        <dbReference type="ChEBI" id="CHEBI:33019"/>
        <dbReference type="ChEBI" id="CHEBI:37565"/>
        <dbReference type="ChEBI" id="CHEBI:58805"/>
        <dbReference type="EC" id="2.7.7.65"/>
    </reaction>
</comment>
<dbReference type="PROSITE" id="PS50110">
    <property type="entry name" value="RESPONSE_REGULATORY"/>
    <property type="match status" value="1"/>
</dbReference>
<dbReference type="GO" id="GO:0043709">
    <property type="term" value="P:cell adhesion involved in single-species biofilm formation"/>
    <property type="evidence" value="ECO:0007669"/>
    <property type="project" value="TreeGrafter"/>
</dbReference>
<gene>
    <name evidence="6" type="ORF">PP2015_2428</name>
</gene>
<dbReference type="InterPro" id="IPR011006">
    <property type="entry name" value="CheY-like_superfamily"/>
</dbReference>
<dbReference type="Pfam" id="PF00072">
    <property type="entry name" value="Response_reg"/>
    <property type="match status" value="1"/>
</dbReference>
<dbReference type="InterPro" id="IPR050469">
    <property type="entry name" value="Diguanylate_Cyclase"/>
</dbReference>
<dbReference type="PANTHER" id="PTHR45138">
    <property type="entry name" value="REGULATORY COMPONENTS OF SENSORY TRANSDUCTION SYSTEM"/>
    <property type="match status" value="1"/>
</dbReference>
<dbReference type="SMART" id="SM00448">
    <property type="entry name" value="REC"/>
    <property type="match status" value="1"/>
</dbReference>
<dbReference type="Proteomes" id="UP000061457">
    <property type="component" value="Chromosome I"/>
</dbReference>
<proteinExistence type="predicted"/>
<dbReference type="EC" id="2.7.7.65" evidence="1"/>
<keyword evidence="3" id="KW-0597">Phosphoprotein</keyword>
<dbReference type="AlphaFoldDB" id="A0A0S2K472"/>
<dbReference type="CDD" id="cd01949">
    <property type="entry name" value="GGDEF"/>
    <property type="match status" value="1"/>
</dbReference>
<keyword evidence="7" id="KW-1185">Reference proteome</keyword>
<dbReference type="PATRIC" id="fig|161398.10.peg.2479"/>
<name>A0A0S2K472_9GAMM</name>
<dbReference type="NCBIfam" id="TIGR00254">
    <property type="entry name" value="GGDEF"/>
    <property type="match status" value="1"/>
</dbReference>
<dbReference type="SMART" id="SM00267">
    <property type="entry name" value="GGDEF"/>
    <property type="match status" value="1"/>
</dbReference>
<protein>
    <recommendedName>
        <fullName evidence="1">diguanylate cyclase</fullName>
        <ecNumber evidence="1">2.7.7.65</ecNumber>
    </recommendedName>
</protein>
<dbReference type="GO" id="GO:0005886">
    <property type="term" value="C:plasma membrane"/>
    <property type="evidence" value="ECO:0007669"/>
    <property type="project" value="TreeGrafter"/>
</dbReference>
<accession>A0A0S2K472</accession>
<dbReference type="Gene3D" id="3.40.50.2300">
    <property type="match status" value="1"/>
</dbReference>
<dbReference type="KEGG" id="pphe:PP2015_2428"/>
<dbReference type="SUPFAM" id="SSF55073">
    <property type="entry name" value="Nucleotide cyclase"/>
    <property type="match status" value="1"/>
</dbReference>
<dbReference type="InterPro" id="IPR001789">
    <property type="entry name" value="Sig_transdc_resp-reg_receiver"/>
</dbReference>
<dbReference type="GO" id="GO:1902201">
    <property type="term" value="P:negative regulation of bacterial-type flagellum-dependent cell motility"/>
    <property type="evidence" value="ECO:0007669"/>
    <property type="project" value="TreeGrafter"/>
</dbReference>
<dbReference type="OrthoDB" id="5768437at2"/>
<dbReference type="Pfam" id="PF00990">
    <property type="entry name" value="GGDEF"/>
    <property type="match status" value="1"/>
</dbReference>
<evidence type="ECO:0000259" key="5">
    <source>
        <dbReference type="PROSITE" id="PS50887"/>
    </source>
</evidence>
<dbReference type="PROSITE" id="PS50887">
    <property type="entry name" value="GGDEF"/>
    <property type="match status" value="1"/>
</dbReference>
<evidence type="ECO:0000256" key="2">
    <source>
        <dbReference type="ARBA" id="ARBA00034247"/>
    </source>
</evidence>
<dbReference type="GO" id="GO:0000160">
    <property type="term" value="P:phosphorelay signal transduction system"/>
    <property type="evidence" value="ECO:0007669"/>
    <property type="project" value="InterPro"/>
</dbReference>
<sequence>MANSAHILIVDDDPLNRVVLENTLADEYSISLCASGEEALTFLESNTVDLIISDIRMPGMSGYDLLEKLKEKQNTYSIPFIIISASNSYNDEAKGLEMGAMDYITKPFSPVIVKARVKNHLAIKQKNDLLEKLAAIDGLTEIPNRRLLDETLTSYWQACSKSYEPLSLFLVDIDYFKEFNDTYGYAAGDECLIKVAQALNESSRKHDGFVARYDGVRFAALQKGRNKDQIALFAKHMHDVIDDLTIPHKSSPICAHVSISIGIVHIDKDFSGSEQGVLKLADDALVKSHMQQERVTILSR</sequence>
<dbReference type="GO" id="GO:0052621">
    <property type="term" value="F:diguanylate cyclase activity"/>
    <property type="evidence" value="ECO:0007669"/>
    <property type="project" value="UniProtKB-EC"/>
</dbReference>
<dbReference type="EMBL" id="CP013187">
    <property type="protein sequence ID" value="ALO42920.1"/>
    <property type="molecule type" value="Genomic_DNA"/>
</dbReference>
<reference evidence="6 7" key="1">
    <citation type="submission" date="2015-11" db="EMBL/GenBank/DDBJ databases">
        <authorList>
            <person name="Zhang Y."/>
            <person name="Guo Z."/>
        </authorList>
    </citation>
    <scope>NUCLEOTIDE SEQUENCE [LARGE SCALE GENOMIC DNA]</scope>
    <source>
        <strain evidence="6 7">KCTC 12086</strain>
    </source>
</reference>
<dbReference type="InterPro" id="IPR043128">
    <property type="entry name" value="Rev_trsase/Diguanyl_cyclase"/>
</dbReference>
<organism evidence="6 7">
    <name type="scientific">Pseudoalteromonas phenolica</name>
    <dbReference type="NCBI Taxonomy" id="161398"/>
    <lineage>
        <taxon>Bacteria</taxon>
        <taxon>Pseudomonadati</taxon>
        <taxon>Pseudomonadota</taxon>
        <taxon>Gammaproteobacteria</taxon>
        <taxon>Alteromonadales</taxon>
        <taxon>Pseudoalteromonadaceae</taxon>
        <taxon>Pseudoalteromonas</taxon>
    </lineage>
</organism>
<feature type="domain" description="Response regulatory" evidence="4">
    <location>
        <begin position="6"/>
        <end position="121"/>
    </location>
</feature>
<dbReference type="RefSeq" id="WP_058030620.1">
    <property type="nucleotide sequence ID" value="NZ_CP013187.1"/>
</dbReference>
<dbReference type="InterPro" id="IPR029787">
    <property type="entry name" value="Nucleotide_cyclase"/>
</dbReference>
<evidence type="ECO:0000313" key="6">
    <source>
        <dbReference type="EMBL" id="ALO42920.1"/>
    </source>
</evidence>